<dbReference type="SUPFAM" id="SSF47413">
    <property type="entry name" value="lambda repressor-like DNA-binding domains"/>
    <property type="match status" value="1"/>
</dbReference>
<dbReference type="InterPro" id="IPR001387">
    <property type="entry name" value="Cro/C1-type_HTH"/>
</dbReference>
<dbReference type="PROSITE" id="PS50943">
    <property type="entry name" value="HTH_CROC1"/>
    <property type="match status" value="1"/>
</dbReference>
<protein>
    <submittedName>
        <fullName evidence="2">Helix-turn-helix transcriptional regulator</fullName>
    </submittedName>
</protein>
<dbReference type="CDD" id="cd00093">
    <property type="entry name" value="HTH_XRE"/>
    <property type="match status" value="1"/>
</dbReference>
<dbReference type="Pfam" id="PF13443">
    <property type="entry name" value="HTH_26"/>
    <property type="match status" value="1"/>
</dbReference>
<comment type="caution">
    <text evidence="2">The sequence shown here is derived from an EMBL/GenBank/DDBJ whole genome shotgun (WGS) entry which is preliminary data.</text>
</comment>
<evidence type="ECO:0000313" key="2">
    <source>
        <dbReference type="EMBL" id="MCC2147944.1"/>
    </source>
</evidence>
<dbReference type="RefSeq" id="WP_022118066.1">
    <property type="nucleotide sequence ID" value="NZ_JAJEQE010000003.1"/>
</dbReference>
<dbReference type="SMART" id="SM00530">
    <property type="entry name" value="HTH_XRE"/>
    <property type="match status" value="1"/>
</dbReference>
<keyword evidence="3" id="KW-1185">Reference proteome</keyword>
<dbReference type="InterPro" id="IPR010982">
    <property type="entry name" value="Lambda_DNA-bd_dom_sf"/>
</dbReference>
<evidence type="ECO:0000313" key="3">
    <source>
        <dbReference type="Proteomes" id="UP001299235"/>
    </source>
</evidence>
<evidence type="ECO:0000259" key="1">
    <source>
        <dbReference type="PROSITE" id="PS50943"/>
    </source>
</evidence>
<name>A0ABS8ESY3_9FIRM</name>
<dbReference type="Proteomes" id="UP001299235">
    <property type="component" value="Unassembled WGS sequence"/>
</dbReference>
<dbReference type="EMBL" id="JAJEQE010000003">
    <property type="protein sequence ID" value="MCC2147944.1"/>
    <property type="molecule type" value="Genomic_DNA"/>
</dbReference>
<accession>A0ABS8ESY3</accession>
<reference evidence="2 3" key="1">
    <citation type="submission" date="2021-10" db="EMBL/GenBank/DDBJ databases">
        <title>Anaerobic single-cell dispensing facilitates the cultivation of human gut bacteria.</title>
        <authorList>
            <person name="Afrizal A."/>
        </authorList>
    </citation>
    <scope>NUCLEOTIDE SEQUENCE [LARGE SCALE GENOMIC DNA]</scope>
    <source>
        <strain evidence="2 3">CLA-AA-H246</strain>
    </source>
</reference>
<proteinExistence type="predicted"/>
<dbReference type="Gene3D" id="1.10.260.40">
    <property type="entry name" value="lambda repressor-like DNA-binding domains"/>
    <property type="match status" value="1"/>
</dbReference>
<feature type="domain" description="HTH cro/C1-type" evidence="1">
    <location>
        <begin position="13"/>
        <end position="69"/>
    </location>
</feature>
<gene>
    <name evidence="2" type="ORF">LKD42_01535</name>
</gene>
<sequence>MMLFVRKRMAGNLQALRQMRELSVADLASRSGLSVDTLLALESGSVTVPFTFELLLLLCVVLDVEPNDFFEGLYC</sequence>
<organism evidence="2 3">
    <name type="scientific">Hominisplanchenecus faecis</name>
    <dbReference type="NCBI Taxonomy" id="2885351"/>
    <lineage>
        <taxon>Bacteria</taxon>
        <taxon>Bacillati</taxon>
        <taxon>Bacillota</taxon>
        <taxon>Clostridia</taxon>
        <taxon>Lachnospirales</taxon>
        <taxon>Lachnospiraceae</taxon>
        <taxon>Hominisplanchenecus</taxon>
    </lineage>
</organism>